<accession>A0ABT1VYP4</accession>
<sequence>MGLFHFVASAGRVLGGGRRHQHAGEAAPAAPSGNAILREFRKIGLAQLGGLNVTVQGRTATVTGRVPDAETREKAILVAGNIAGIEAVQADISTPEKTSSPTFHTVKEGETLAAIAERHDGVEHDELLHANKPLIDAPDEIYAGQVIRIPDKS</sequence>
<dbReference type="Proteomes" id="UP001524547">
    <property type="component" value="Unassembled WGS sequence"/>
</dbReference>
<organism evidence="3 4">
    <name type="scientific">Rhizosaccharibacter radicis</name>
    <dbReference type="NCBI Taxonomy" id="2782605"/>
    <lineage>
        <taxon>Bacteria</taxon>
        <taxon>Pseudomonadati</taxon>
        <taxon>Pseudomonadota</taxon>
        <taxon>Alphaproteobacteria</taxon>
        <taxon>Acetobacterales</taxon>
        <taxon>Acetobacteraceae</taxon>
        <taxon>Rhizosaccharibacter</taxon>
    </lineage>
</organism>
<proteinExistence type="predicted"/>
<dbReference type="CDD" id="cd00118">
    <property type="entry name" value="LysM"/>
    <property type="match status" value="1"/>
</dbReference>
<dbReference type="EMBL" id="JAMZEJ010000005">
    <property type="protein sequence ID" value="MCQ8241047.1"/>
    <property type="molecule type" value="Genomic_DNA"/>
</dbReference>
<dbReference type="SMART" id="SM00257">
    <property type="entry name" value="LysM"/>
    <property type="match status" value="1"/>
</dbReference>
<evidence type="ECO:0000259" key="1">
    <source>
        <dbReference type="PROSITE" id="PS50914"/>
    </source>
</evidence>
<dbReference type="Pfam" id="PF04972">
    <property type="entry name" value="BON"/>
    <property type="match status" value="1"/>
</dbReference>
<dbReference type="PROSITE" id="PS51782">
    <property type="entry name" value="LYSM"/>
    <property type="match status" value="1"/>
</dbReference>
<dbReference type="InterPro" id="IPR052196">
    <property type="entry name" value="Bact_Kbp"/>
</dbReference>
<feature type="domain" description="BON" evidence="1">
    <location>
        <begin position="25"/>
        <end position="96"/>
    </location>
</feature>
<dbReference type="InterPro" id="IPR007055">
    <property type="entry name" value="BON_dom"/>
</dbReference>
<dbReference type="Gene3D" id="3.10.350.10">
    <property type="entry name" value="LysM domain"/>
    <property type="match status" value="1"/>
</dbReference>
<dbReference type="PROSITE" id="PS50914">
    <property type="entry name" value="BON"/>
    <property type="match status" value="1"/>
</dbReference>
<dbReference type="PANTHER" id="PTHR34700:SF8">
    <property type="entry name" value="POTASSIUM BINDING PROTEIN KBP"/>
    <property type="match status" value="1"/>
</dbReference>
<evidence type="ECO:0000313" key="3">
    <source>
        <dbReference type="EMBL" id="MCQ8241047.1"/>
    </source>
</evidence>
<dbReference type="RefSeq" id="WP_422919793.1">
    <property type="nucleotide sequence ID" value="NZ_JAMZEJ010000005.1"/>
</dbReference>
<dbReference type="InterPro" id="IPR018392">
    <property type="entry name" value="LysM"/>
</dbReference>
<gene>
    <name evidence="3" type="ORF">NFI88_09375</name>
</gene>
<evidence type="ECO:0000259" key="2">
    <source>
        <dbReference type="PROSITE" id="PS51782"/>
    </source>
</evidence>
<feature type="domain" description="LysM" evidence="2">
    <location>
        <begin position="102"/>
        <end position="149"/>
    </location>
</feature>
<protein>
    <submittedName>
        <fullName evidence="3">LysM peptidoglycan-binding domain-containing protein</fullName>
    </submittedName>
</protein>
<dbReference type="PANTHER" id="PTHR34700">
    <property type="entry name" value="POTASSIUM BINDING PROTEIN KBP"/>
    <property type="match status" value="1"/>
</dbReference>
<dbReference type="InterPro" id="IPR036779">
    <property type="entry name" value="LysM_dom_sf"/>
</dbReference>
<reference evidence="3 4" key="1">
    <citation type="submission" date="2022-06" db="EMBL/GenBank/DDBJ databases">
        <title>Rhizosaccharibacter gen. nov. sp. nov. KSS12, endophytic bacteria isolated from sugarcane.</title>
        <authorList>
            <person name="Pitiwittayakul N."/>
        </authorList>
    </citation>
    <scope>NUCLEOTIDE SEQUENCE [LARGE SCALE GENOMIC DNA]</scope>
    <source>
        <strain evidence="3 4">KSS12</strain>
    </source>
</reference>
<dbReference type="SUPFAM" id="SSF54106">
    <property type="entry name" value="LysM domain"/>
    <property type="match status" value="1"/>
</dbReference>
<dbReference type="Pfam" id="PF01476">
    <property type="entry name" value="LysM"/>
    <property type="match status" value="1"/>
</dbReference>
<keyword evidence="4" id="KW-1185">Reference proteome</keyword>
<name>A0ABT1VYP4_9PROT</name>
<comment type="caution">
    <text evidence="3">The sequence shown here is derived from an EMBL/GenBank/DDBJ whole genome shotgun (WGS) entry which is preliminary data.</text>
</comment>
<evidence type="ECO:0000313" key="4">
    <source>
        <dbReference type="Proteomes" id="UP001524547"/>
    </source>
</evidence>